<dbReference type="eggNOG" id="COG5464">
    <property type="taxonomic scope" value="Bacteria"/>
</dbReference>
<protein>
    <recommendedName>
        <fullName evidence="1">Transposase (putative) YhgA-like domain-containing protein</fullName>
    </recommendedName>
</protein>
<dbReference type="EMBL" id="AEPW01000027">
    <property type="protein sequence ID" value="EFU77321.1"/>
    <property type="molecule type" value="Genomic_DNA"/>
</dbReference>
<name>E6LLF9_9FIRM</name>
<evidence type="ECO:0000259" key="1">
    <source>
        <dbReference type="Pfam" id="PF04754"/>
    </source>
</evidence>
<dbReference type="GO" id="GO:1990238">
    <property type="term" value="F:double-stranded DNA endonuclease activity"/>
    <property type="evidence" value="ECO:0007669"/>
    <property type="project" value="TreeGrafter"/>
</dbReference>
<feature type="non-terminal residue" evidence="2">
    <location>
        <position position="1"/>
    </location>
</feature>
<dbReference type="PANTHER" id="PTHR34611:SF2">
    <property type="entry name" value="INACTIVE RECOMBINATION-PROMOTING NUCLEASE-LIKE PROTEIN RPNE-RELATED"/>
    <property type="match status" value="1"/>
</dbReference>
<sequence length="266" mass="31165">DSALKIDSDIYSQDRDVAKYWKNSQINIALFGLENQTTPEKLMPLRVIGYDGAEYKKQVLKENRHKKKYPVITLVLYMGYDRNWKYSNSLLDLLEVDDNLKPYVSDYKINVFEIAFLDREKIDLFKSDFHMLADYLYQMRKNKKYIGDESKVKHIDEILMLMSAMTGFKNVEKIIKTVHERKINNMKGFFEIAEEQGIEKGLKQGRTEGRAEGRMEGRAEGIERGADMVSELNTILAKEGNLETIIKANTDKVYRHELLKKYRLLR</sequence>
<dbReference type="HOGENOM" id="CLU_1043930_0_0_9"/>
<dbReference type="PANTHER" id="PTHR34611">
    <property type="match status" value="1"/>
</dbReference>
<feature type="domain" description="Transposase (putative) YhgA-like" evidence="1">
    <location>
        <begin position="33"/>
        <end position="123"/>
    </location>
</feature>
<dbReference type="AlphaFoldDB" id="E6LLF9"/>
<comment type="caution">
    <text evidence="2">The sequence shown here is derived from an EMBL/GenBank/DDBJ whole genome shotgun (WGS) entry which is preliminary data.</text>
</comment>
<proteinExistence type="predicted"/>
<dbReference type="Proteomes" id="UP000003434">
    <property type="component" value="Unassembled WGS sequence"/>
</dbReference>
<evidence type="ECO:0000313" key="2">
    <source>
        <dbReference type="EMBL" id="EFU77321.1"/>
    </source>
</evidence>
<accession>E6LLF9</accession>
<evidence type="ECO:0000313" key="3">
    <source>
        <dbReference type="Proteomes" id="UP000003434"/>
    </source>
</evidence>
<dbReference type="InterPro" id="IPR051699">
    <property type="entry name" value="Rpn/YhgA-like_nuclease"/>
</dbReference>
<dbReference type="GO" id="GO:0006310">
    <property type="term" value="P:DNA recombination"/>
    <property type="evidence" value="ECO:0007669"/>
    <property type="project" value="TreeGrafter"/>
</dbReference>
<gene>
    <name evidence="2" type="ORF">HMPREF0381_0794</name>
</gene>
<reference evidence="2 3" key="1">
    <citation type="submission" date="2010-12" db="EMBL/GenBank/DDBJ databases">
        <authorList>
            <person name="Muzny D."/>
            <person name="Qin X."/>
            <person name="Deng J."/>
            <person name="Jiang H."/>
            <person name="Liu Y."/>
            <person name="Qu J."/>
            <person name="Song X.-Z."/>
            <person name="Zhang L."/>
            <person name="Thornton R."/>
            <person name="Coyle M."/>
            <person name="Francisco L."/>
            <person name="Jackson L."/>
            <person name="Javaid M."/>
            <person name="Korchina V."/>
            <person name="Kovar C."/>
            <person name="Mata R."/>
            <person name="Mathew T."/>
            <person name="Ngo R."/>
            <person name="Nguyen L."/>
            <person name="Nguyen N."/>
            <person name="Okwuonu G."/>
            <person name="Ongeri F."/>
            <person name="Pham C."/>
            <person name="Simmons D."/>
            <person name="Wilczek-Boney K."/>
            <person name="Hale W."/>
            <person name="Jakkamsetti A."/>
            <person name="Pham P."/>
            <person name="Ruth R."/>
            <person name="San Lucas F."/>
            <person name="Warren J."/>
            <person name="Zhang J."/>
            <person name="Zhao Z."/>
            <person name="Zhou C."/>
            <person name="Zhu D."/>
            <person name="Lee S."/>
            <person name="Bess C."/>
            <person name="Blankenburg K."/>
            <person name="Forbes L."/>
            <person name="Fu Q."/>
            <person name="Gubbala S."/>
            <person name="Hirani K."/>
            <person name="Jayaseelan J.C."/>
            <person name="Lara F."/>
            <person name="Munidasa M."/>
            <person name="Palculict T."/>
            <person name="Patil S."/>
            <person name="Pu L.-L."/>
            <person name="Saada N."/>
            <person name="Tang L."/>
            <person name="Weissenberger G."/>
            <person name="Zhu Y."/>
            <person name="Hemphill L."/>
            <person name="Shang Y."/>
            <person name="Youmans B."/>
            <person name="Ayvaz T."/>
            <person name="Ross M."/>
            <person name="Santibanez J."/>
            <person name="Aqrawi P."/>
            <person name="Gross S."/>
            <person name="Joshi V."/>
            <person name="Fowler G."/>
            <person name="Nazareth L."/>
            <person name="Reid J."/>
            <person name="Worley K."/>
            <person name="Petrosino J."/>
            <person name="Highlander S."/>
            <person name="Gibbs R."/>
        </authorList>
    </citation>
    <scope>NUCLEOTIDE SEQUENCE [LARGE SCALE GENOMIC DNA]</scope>
    <source>
        <strain evidence="2 3">DSM 3986</strain>
    </source>
</reference>
<dbReference type="RefSeq" id="WP_008750563.1">
    <property type="nucleotide sequence ID" value="NZ_GL622296.1"/>
</dbReference>
<dbReference type="Pfam" id="PF04754">
    <property type="entry name" value="Transposase_31"/>
    <property type="match status" value="1"/>
</dbReference>
<dbReference type="InterPro" id="IPR006842">
    <property type="entry name" value="Transposase_31"/>
</dbReference>
<organism evidence="2 3">
    <name type="scientific">Lachnoanaerobaculum saburreum DSM 3986</name>
    <dbReference type="NCBI Taxonomy" id="887325"/>
    <lineage>
        <taxon>Bacteria</taxon>
        <taxon>Bacillati</taxon>
        <taxon>Bacillota</taxon>
        <taxon>Clostridia</taxon>
        <taxon>Lachnospirales</taxon>
        <taxon>Lachnospiraceae</taxon>
        <taxon>Lachnoanaerobaculum</taxon>
    </lineage>
</organism>